<proteinExistence type="predicted"/>
<sequence>MESDIKIAPVEHGTLVISYNGYNIYVDPVGGPEAFKGFGPPNFILITDIHGDHLNVETLEAINTANTIIIGPKAVKEKLPSSLQGNFTTLFSGLSRGFSTSKMSLDIEGVAMYNLREEAKQYHPKGRGLGYILNLNGKRIYISGDTEDTFEMRHLKNIDVALVCMNLPYTMTVESAASAVLDFKPKKVLPYHYRGTNGLSDVKRFKQLVNNGNSRIKVVQLQWY</sequence>
<evidence type="ECO:0000313" key="2">
    <source>
        <dbReference type="Proteomes" id="UP000236641"/>
    </source>
</evidence>
<keyword evidence="1" id="KW-0378">Hydrolase</keyword>
<accession>A0A2K1DY23</accession>
<dbReference type="InterPro" id="IPR036866">
    <property type="entry name" value="RibonucZ/Hydroxyglut_hydro"/>
</dbReference>
<organism evidence="1 2">
    <name type="scientific">Hanstruepera neustonica</name>
    <dbReference type="NCBI Taxonomy" id="1445657"/>
    <lineage>
        <taxon>Bacteria</taxon>
        <taxon>Pseudomonadati</taxon>
        <taxon>Bacteroidota</taxon>
        <taxon>Flavobacteriia</taxon>
        <taxon>Flavobacteriales</taxon>
        <taxon>Flavobacteriaceae</taxon>
        <taxon>Hanstruepera</taxon>
    </lineage>
</organism>
<dbReference type="InterPro" id="IPR050114">
    <property type="entry name" value="UPF0173_UPF0282_UlaG_hydrolase"/>
</dbReference>
<dbReference type="GO" id="GO:0016787">
    <property type="term" value="F:hydrolase activity"/>
    <property type="evidence" value="ECO:0007669"/>
    <property type="project" value="UniProtKB-KW"/>
</dbReference>
<comment type="caution">
    <text evidence="1">The sequence shown here is derived from an EMBL/GenBank/DDBJ whole genome shotgun (WGS) entry which is preliminary data.</text>
</comment>
<dbReference type="EMBL" id="POWF01000005">
    <property type="protein sequence ID" value="PNQ72936.1"/>
    <property type="molecule type" value="Genomic_DNA"/>
</dbReference>
<dbReference type="AlphaFoldDB" id="A0A2K1DY23"/>
<dbReference type="PANTHER" id="PTHR43546:SF3">
    <property type="entry name" value="UPF0173 METAL-DEPENDENT HYDROLASE MJ1163"/>
    <property type="match status" value="1"/>
</dbReference>
<dbReference type="Gene3D" id="3.60.15.10">
    <property type="entry name" value="Ribonuclease Z/Hydroxyacylglutathione hydrolase-like"/>
    <property type="match status" value="1"/>
</dbReference>
<gene>
    <name evidence="1" type="ORF">C1T31_09370</name>
</gene>
<name>A0A2K1DY23_9FLAO</name>
<dbReference type="PANTHER" id="PTHR43546">
    <property type="entry name" value="UPF0173 METAL-DEPENDENT HYDROLASE MJ1163-RELATED"/>
    <property type="match status" value="1"/>
</dbReference>
<keyword evidence="2" id="KW-1185">Reference proteome</keyword>
<dbReference type="Pfam" id="PF13483">
    <property type="entry name" value="Lactamase_B_3"/>
    <property type="match status" value="1"/>
</dbReference>
<evidence type="ECO:0000313" key="1">
    <source>
        <dbReference type="EMBL" id="PNQ72936.1"/>
    </source>
</evidence>
<dbReference type="SUPFAM" id="SSF56281">
    <property type="entry name" value="Metallo-hydrolase/oxidoreductase"/>
    <property type="match status" value="1"/>
</dbReference>
<dbReference type="Proteomes" id="UP000236641">
    <property type="component" value="Unassembled WGS sequence"/>
</dbReference>
<dbReference type="OrthoDB" id="9789133at2"/>
<protein>
    <submittedName>
        <fullName evidence="1">MBL fold metallo-hydrolase</fullName>
    </submittedName>
</protein>
<reference evidence="1 2" key="1">
    <citation type="submission" date="2018-01" db="EMBL/GenBank/DDBJ databases">
        <title>The draft genome of Hanstruepera neustonica JCM19743.</title>
        <authorList>
            <person name="He R.-H."/>
            <person name="Du Z.-J."/>
        </authorList>
    </citation>
    <scope>NUCLEOTIDE SEQUENCE [LARGE SCALE GENOMIC DNA]</scope>
    <source>
        <strain evidence="1 2">JCM19743</strain>
    </source>
</reference>